<keyword evidence="3" id="KW-1185">Reference proteome</keyword>
<evidence type="ECO:0000313" key="3">
    <source>
        <dbReference type="Proteomes" id="UP001156682"/>
    </source>
</evidence>
<name>A0ABQ5ZYF3_9GAMM</name>
<reference evidence="3" key="1">
    <citation type="journal article" date="2019" name="Int. J. Syst. Evol. Microbiol.">
        <title>The Global Catalogue of Microorganisms (GCM) 10K type strain sequencing project: providing services to taxonomists for standard genome sequencing and annotation.</title>
        <authorList>
            <consortium name="The Broad Institute Genomics Platform"/>
            <consortium name="The Broad Institute Genome Sequencing Center for Infectious Disease"/>
            <person name="Wu L."/>
            <person name="Ma J."/>
        </authorList>
    </citation>
    <scope>NUCLEOTIDE SEQUENCE [LARGE SCALE GENOMIC DNA]</scope>
    <source>
        <strain evidence="3">NBRC 100033</strain>
    </source>
</reference>
<dbReference type="RefSeq" id="WP_027850913.1">
    <property type="nucleotide sequence ID" value="NZ_BSOR01000079.1"/>
</dbReference>
<dbReference type="InterPro" id="IPR011990">
    <property type="entry name" value="TPR-like_helical_dom_sf"/>
</dbReference>
<dbReference type="EMBL" id="BSOR01000079">
    <property type="protein sequence ID" value="GLR65230.1"/>
    <property type="molecule type" value="Genomic_DNA"/>
</dbReference>
<evidence type="ECO:0000256" key="1">
    <source>
        <dbReference type="SAM" id="SignalP"/>
    </source>
</evidence>
<sequence length="397" mass="44968">MKRFILAMGLLVFSGFIQAESVALTPVQYQELHKINEALAADSADSQKEALNLGEALFKQPNGSPEQAAFVRAFVARALVQIYQQKNQPKKALDQLNRVLKEDAEHLDLASLQAVRWITLHLLTGESQYQAALNLLKVWWQDEEQPSAEANYLRAALLAQLEKWSAAEPWLLAALKMRQPDSWLSLGVAVFQRQEKWAKAAKLQHQRLVLAPEKPQLWKQLAQLQLLAGQDKPALVTLELAQEKGYLNNKEQVQLARRLLANQQPLRAAAIIEEQLANKPDNLKLNKLAAQAWLQTSNQDSTQQALERLAKLGQSNQDWQRLGDWQFSQGNWQAAIDAWLKVTDQPEGKHKARLELLIANAYIEMQEYDLAKTLLENLLASNEADTAKQWLNYLKAL</sequence>
<feature type="chain" id="PRO_5045317296" description="Tetratricopeptide repeat-containing protein" evidence="1">
    <location>
        <begin position="20"/>
        <end position="397"/>
    </location>
</feature>
<comment type="caution">
    <text evidence="2">The sequence shown here is derived from an EMBL/GenBank/DDBJ whole genome shotgun (WGS) entry which is preliminary data.</text>
</comment>
<dbReference type="Proteomes" id="UP001156682">
    <property type="component" value="Unassembled WGS sequence"/>
</dbReference>
<feature type="signal peptide" evidence="1">
    <location>
        <begin position="1"/>
        <end position="19"/>
    </location>
</feature>
<dbReference type="InterPro" id="IPR019734">
    <property type="entry name" value="TPR_rpt"/>
</dbReference>
<proteinExistence type="predicted"/>
<protein>
    <recommendedName>
        <fullName evidence="4">Tetratricopeptide repeat-containing protein</fullName>
    </recommendedName>
</protein>
<keyword evidence="1" id="KW-0732">Signal</keyword>
<evidence type="ECO:0008006" key="4">
    <source>
        <dbReference type="Google" id="ProtNLM"/>
    </source>
</evidence>
<dbReference type="Gene3D" id="1.25.40.10">
    <property type="entry name" value="Tetratricopeptide repeat domain"/>
    <property type="match status" value="2"/>
</dbReference>
<accession>A0ABQ5ZYF3</accession>
<organism evidence="2 3">
    <name type="scientific">Marinospirillum insulare</name>
    <dbReference type="NCBI Taxonomy" id="217169"/>
    <lineage>
        <taxon>Bacteria</taxon>
        <taxon>Pseudomonadati</taxon>
        <taxon>Pseudomonadota</taxon>
        <taxon>Gammaproteobacteria</taxon>
        <taxon>Oceanospirillales</taxon>
        <taxon>Oceanospirillaceae</taxon>
        <taxon>Marinospirillum</taxon>
    </lineage>
</organism>
<dbReference type="SUPFAM" id="SSF48452">
    <property type="entry name" value="TPR-like"/>
    <property type="match status" value="2"/>
</dbReference>
<dbReference type="SMART" id="SM00028">
    <property type="entry name" value="TPR"/>
    <property type="match status" value="5"/>
</dbReference>
<evidence type="ECO:0000313" key="2">
    <source>
        <dbReference type="EMBL" id="GLR65230.1"/>
    </source>
</evidence>
<gene>
    <name evidence="2" type="ORF">GCM10007878_26690</name>
</gene>